<dbReference type="PROSITE" id="PS50213">
    <property type="entry name" value="FAS1"/>
    <property type="match status" value="2"/>
</dbReference>
<keyword evidence="4" id="KW-1185">Reference proteome</keyword>
<evidence type="ECO:0000256" key="1">
    <source>
        <dbReference type="SAM" id="SignalP"/>
    </source>
</evidence>
<gene>
    <name evidence="3" type="ORF">VHEMI04657</name>
</gene>
<evidence type="ECO:0000313" key="4">
    <source>
        <dbReference type="Proteomes" id="UP000039046"/>
    </source>
</evidence>
<dbReference type="InterPro" id="IPR000782">
    <property type="entry name" value="FAS1_domain"/>
</dbReference>
<dbReference type="Gene3D" id="2.30.180.10">
    <property type="entry name" value="FAS1 domain"/>
    <property type="match status" value="2"/>
</dbReference>
<dbReference type="HOGENOM" id="CLU_026522_0_1_1"/>
<dbReference type="OrthoDB" id="7700931at2759"/>
<accession>A0A0A1SVW6</accession>
<feature type="chain" id="PRO_5001978702" description="FAS1 domain-containing protein" evidence="1">
    <location>
        <begin position="18"/>
        <end position="425"/>
    </location>
</feature>
<protein>
    <recommendedName>
        <fullName evidence="2">FAS1 domain-containing protein</fullName>
    </recommendedName>
</protein>
<dbReference type="InterPro" id="IPR050904">
    <property type="entry name" value="Adhesion/Biosynth-related"/>
</dbReference>
<dbReference type="InterPro" id="IPR036378">
    <property type="entry name" value="FAS1_dom_sf"/>
</dbReference>
<dbReference type="Proteomes" id="UP000039046">
    <property type="component" value="Unassembled WGS sequence"/>
</dbReference>
<feature type="domain" description="FAS1" evidence="2">
    <location>
        <begin position="241"/>
        <end position="395"/>
    </location>
</feature>
<reference evidence="3 4" key="1">
    <citation type="journal article" date="2015" name="Genome Announc.">
        <title>Draft Genome Sequence and Gene Annotation of the Entomopathogenic Fungus Verticillium hemipterigenum.</title>
        <authorList>
            <person name="Horn F."/>
            <person name="Habel A."/>
            <person name="Scharf D.H."/>
            <person name="Dworschak J."/>
            <person name="Brakhage A.A."/>
            <person name="Guthke R."/>
            <person name="Hertweck C."/>
            <person name="Linde J."/>
        </authorList>
    </citation>
    <scope>NUCLEOTIDE SEQUENCE [LARGE SCALE GENOMIC DNA]</scope>
</reference>
<dbReference type="PANTHER" id="PTHR10900">
    <property type="entry name" value="PERIOSTIN-RELATED"/>
    <property type="match status" value="1"/>
</dbReference>
<proteinExistence type="predicted"/>
<organism evidence="3 4">
    <name type="scientific">[Torrubiella] hemipterigena</name>
    <dbReference type="NCBI Taxonomy" id="1531966"/>
    <lineage>
        <taxon>Eukaryota</taxon>
        <taxon>Fungi</taxon>
        <taxon>Dikarya</taxon>
        <taxon>Ascomycota</taxon>
        <taxon>Pezizomycotina</taxon>
        <taxon>Sordariomycetes</taxon>
        <taxon>Hypocreomycetidae</taxon>
        <taxon>Hypocreales</taxon>
        <taxon>Clavicipitaceae</taxon>
        <taxon>Clavicipitaceae incertae sedis</taxon>
        <taxon>'Torrubiella' clade</taxon>
    </lineage>
</organism>
<feature type="signal peptide" evidence="1">
    <location>
        <begin position="1"/>
        <end position="17"/>
    </location>
</feature>
<dbReference type="AlphaFoldDB" id="A0A0A1SVW6"/>
<evidence type="ECO:0000259" key="2">
    <source>
        <dbReference type="PROSITE" id="PS50213"/>
    </source>
</evidence>
<feature type="domain" description="FAS1" evidence="2">
    <location>
        <begin position="100"/>
        <end position="237"/>
    </location>
</feature>
<dbReference type="PANTHER" id="PTHR10900:SF125">
    <property type="entry name" value="FAS1 DOMAIN-CONTAINING PROTEIN YLR001C"/>
    <property type="match status" value="1"/>
</dbReference>
<dbReference type="SMART" id="SM00554">
    <property type="entry name" value="FAS1"/>
    <property type="match status" value="2"/>
</dbReference>
<keyword evidence="1" id="KW-0732">Signal</keyword>
<dbReference type="SUPFAM" id="SSF82153">
    <property type="entry name" value="FAS1 domain"/>
    <property type="match status" value="2"/>
</dbReference>
<dbReference type="STRING" id="1531966.A0A0A1SVW6"/>
<dbReference type="Pfam" id="PF02469">
    <property type="entry name" value="Fasciclin"/>
    <property type="match status" value="2"/>
</dbReference>
<sequence>MRSALAVAWLLPTGGLASVLGANQQVVLAPPIDSEPSTHDWWTENIAAFTSSAQDVIDSVTQAAAGTDTRLRNKVLSDLKYVSDKVNSHLFSTDKPETEESTIYELISNHPETSKFAEYVSKFSDVVDILNSTDASNTLFIPTNEAFEHILPHRHWPEEYIKEIIKYHIVPGEYRARKVLSAYTLPTLHNEQALGNEPQRLRPSVGFRGAKINFYSSLVKADVKANNGVVHAVNRILVPPPVVGLILTALPSHFSSLLLAYERTDFVKFVHGQKIAGSTMFAPSNRAFERLGPKANDFLFNNPEGRKYLSALLKYQIVPNITLYSDHTYDKRQTKGQLRMAEHNELTTLLDGASLGVDTARFLGLIVIRVNGFIDVAVHDVVSKNGVIHQVDRMPLPPRRKSKGFFATEDEVSIDDLKERLDDYL</sequence>
<evidence type="ECO:0000313" key="3">
    <source>
        <dbReference type="EMBL" id="CEJ88246.1"/>
    </source>
</evidence>
<dbReference type="EMBL" id="CDHN01000002">
    <property type="protein sequence ID" value="CEJ88246.1"/>
    <property type="molecule type" value="Genomic_DNA"/>
</dbReference>
<name>A0A0A1SVW6_9HYPO</name>